<feature type="transmembrane region" description="Helical" evidence="9">
    <location>
        <begin position="362"/>
        <end position="383"/>
    </location>
</feature>
<evidence type="ECO:0000256" key="1">
    <source>
        <dbReference type="ARBA" id="ARBA00004439"/>
    </source>
</evidence>
<evidence type="ECO:0000256" key="2">
    <source>
        <dbReference type="ARBA" id="ARBA00008066"/>
    </source>
</evidence>
<dbReference type="InterPro" id="IPR013057">
    <property type="entry name" value="AA_transpt_TM"/>
</dbReference>
<keyword evidence="7 9" id="KW-0472">Membrane</keyword>
<feature type="transmembrane region" description="Helical" evidence="9">
    <location>
        <begin position="434"/>
        <end position="453"/>
    </location>
</feature>
<evidence type="ECO:0000313" key="11">
    <source>
        <dbReference type="Proteomes" id="UP001652625"/>
    </source>
</evidence>
<feature type="transmembrane region" description="Helical" evidence="9">
    <location>
        <begin position="187"/>
        <end position="210"/>
    </location>
</feature>
<feature type="transmembrane region" description="Helical" evidence="9">
    <location>
        <begin position="240"/>
        <end position="263"/>
    </location>
</feature>
<evidence type="ECO:0000256" key="6">
    <source>
        <dbReference type="ARBA" id="ARBA00022989"/>
    </source>
</evidence>
<gene>
    <name evidence="12" type="primary">LOC100214701</name>
</gene>
<feature type="transmembrane region" description="Helical" evidence="9">
    <location>
        <begin position="469"/>
        <end position="491"/>
    </location>
</feature>
<feature type="transmembrane region" description="Helical" evidence="9">
    <location>
        <begin position="283"/>
        <end position="302"/>
    </location>
</feature>
<dbReference type="GeneID" id="100214701"/>
<organism evidence="11 12">
    <name type="scientific">Hydra vulgaris</name>
    <name type="common">Hydra</name>
    <name type="synonym">Hydra attenuata</name>
    <dbReference type="NCBI Taxonomy" id="6087"/>
    <lineage>
        <taxon>Eukaryota</taxon>
        <taxon>Metazoa</taxon>
        <taxon>Cnidaria</taxon>
        <taxon>Hydrozoa</taxon>
        <taxon>Hydroidolina</taxon>
        <taxon>Anthoathecata</taxon>
        <taxon>Aplanulata</taxon>
        <taxon>Hydridae</taxon>
        <taxon>Hydra</taxon>
    </lineage>
</organism>
<dbReference type="PANTHER" id="PTHR22950">
    <property type="entry name" value="AMINO ACID TRANSPORTER"/>
    <property type="match status" value="1"/>
</dbReference>
<comment type="subcellular location">
    <subcellularLocation>
        <location evidence="1">Cytoplasmic vesicle membrane</location>
        <topology evidence="1">Multi-pass membrane protein</topology>
    </subcellularLocation>
</comment>
<keyword evidence="8" id="KW-0968">Cytoplasmic vesicle</keyword>
<feature type="transmembrane region" description="Helical" evidence="9">
    <location>
        <begin position="323"/>
        <end position="342"/>
    </location>
</feature>
<proteinExistence type="inferred from homology"/>
<keyword evidence="11" id="KW-1185">Reference proteome</keyword>
<evidence type="ECO:0000313" key="12">
    <source>
        <dbReference type="RefSeq" id="XP_065671538.1"/>
    </source>
</evidence>
<feature type="transmembrane region" description="Helical" evidence="9">
    <location>
        <begin position="125"/>
        <end position="153"/>
    </location>
</feature>
<feature type="domain" description="Amino acid transporter transmembrane" evidence="10">
    <location>
        <begin position="110"/>
        <end position="487"/>
    </location>
</feature>
<name>A0ABM4DB00_HYDVU</name>
<keyword evidence="4 9" id="KW-0812">Transmembrane</keyword>
<keyword evidence="6 9" id="KW-1133">Transmembrane helix</keyword>
<protein>
    <submittedName>
        <fullName evidence="12">Vesicular inhibitory amino acid transporter</fullName>
    </submittedName>
</protein>
<evidence type="ECO:0000256" key="5">
    <source>
        <dbReference type="ARBA" id="ARBA00022775"/>
    </source>
</evidence>
<feature type="transmembrane region" description="Helical" evidence="9">
    <location>
        <begin position="216"/>
        <end position="233"/>
    </location>
</feature>
<sequence length="499" mass="55147">MEHEKKMDVSFSKTESISIIEFSKPNDDDSEKISKQEISLVSLNDARASVFLPTVSLSNRKVTRSLFEACRSQMISKAFLPVNSKFSFVEKLSNDRGASIPLAMLNILPLGTSIFSMPFCIADGGYLVLLVMILICIMADLTQTLLADCLYAISPRSKLRKRVNGSYIDVARAVWGENGSRILRTTLIVYQFTGCVVNIVMLGTNVHIVLQPYTSLPLGATTVIFSLSVYPLLFIRKLSVLAYFSMTALCSLVVAIISVLVLFCIESGNWKNNFKNIEVMHRHGFFFSFGIIMLSCSTHSILPQVEGSMKNSSKINQVIHQSFFLTTILKFTFALLGSLSFGPDTQSMITLNAVALSKPVSMISSIGLIGYAIFNYPLSIFLVNDSIDSLIDDTKVEKNKTLLYVWVAVTRLVAVALSVAVAIVMPYFGVLLSIRGSVLGTFLMFVFPCYFHLKLKWKSLAKWRRCSEILLLFCGTFVGVVGFYSAIVHIVSSVSSGHG</sequence>
<comment type="similarity">
    <text evidence="2">Belongs to the amino acid/polyamine transporter 2 family.</text>
</comment>
<evidence type="ECO:0000259" key="10">
    <source>
        <dbReference type="Pfam" id="PF01490"/>
    </source>
</evidence>
<dbReference type="PANTHER" id="PTHR22950:SF689">
    <property type="entry name" value="VESICULAR INHIBITORY AMINO ACID TRANSPORTER"/>
    <property type="match status" value="1"/>
</dbReference>
<evidence type="ECO:0000256" key="3">
    <source>
        <dbReference type="ARBA" id="ARBA00022448"/>
    </source>
</evidence>
<evidence type="ECO:0000256" key="9">
    <source>
        <dbReference type="SAM" id="Phobius"/>
    </source>
</evidence>
<feature type="transmembrane region" description="Helical" evidence="9">
    <location>
        <begin position="403"/>
        <end position="428"/>
    </location>
</feature>
<keyword evidence="5" id="KW-0532">Neurotransmitter transport</keyword>
<reference evidence="12" key="1">
    <citation type="submission" date="2025-08" db="UniProtKB">
        <authorList>
            <consortium name="RefSeq"/>
        </authorList>
    </citation>
    <scope>IDENTIFICATION</scope>
</reference>
<accession>A0ABM4DB00</accession>
<evidence type="ECO:0000256" key="7">
    <source>
        <dbReference type="ARBA" id="ARBA00023136"/>
    </source>
</evidence>
<evidence type="ECO:0000256" key="8">
    <source>
        <dbReference type="ARBA" id="ARBA00023329"/>
    </source>
</evidence>
<feature type="transmembrane region" description="Helical" evidence="9">
    <location>
        <begin position="100"/>
        <end position="119"/>
    </location>
</feature>
<evidence type="ECO:0000256" key="4">
    <source>
        <dbReference type="ARBA" id="ARBA00022692"/>
    </source>
</evidence>
<dbReference type="RefSeq" id="XP_065671538.1">
    <property type="nucleotide sequence ID" value="XM_065815466.1"/>
</dbReference>
<keyword evidence="3" id="KW-0813">Transport</keyword>
<dbReference type="Pfam" id="PF01490">
    <property type="entry name" value="Aa_trans"/>
    <property type="match status" value="1"/>
</dbReference>
<dbReference type="Proteomes" id="UP001652625">
    <property type="component" value="Chromosome 13"/>
</dbReference>